<organism evidence="2 3">
    <name type="scientific">Oryza meyeriana var. granulata</name>
    <dbReference type="NCBI Taxonomy" id="110450"/>
    <lineage>
        <taxon>Eukaryota</taxon>
        <taxon>Viridiplantae</taxon>
        <taxon>Streptophyta</taxon>
        <taxon>Embryophyta</taxon>
        <taxon>Tracheophyta</taxon>
        <taxon>Spermatophyta</taxon>
        <taxon>Magnoliopsida</taxon>
        <taxon>Liliopsida</taxon>
        <taxon>Poales</taxon>
        <taxon>Poaceae</taxon>
        <taxon>BOP clade</taxon>
        <taxon>Oryzoideae</taxon>
        <taxon>Oryzeae</taxon>
        <taxon>Oryzinae</taxon>
        <taxon>Oryza</taxon>
        <taxon>Oryza meyeriana</taxon>
    </lineage>
</organism>
<keyword evidence="3" id="KW-1185">Reference proteome</keyword>
<gene>
    <name evidence="2" type="ORF">E2562_038506</name>
</gene>
<reference evidence="2 3" key="1">
    <citation type="submission" date="2019-11" db="EMBL/GenBank/DDBJ databases">
        <title>Whole genome sequence of Oryza granulata.</title>
        <authorList>
            <person name="Li W."/>
        </authorList>
    </citation>
    <scope>NUCLEOTIDE SEQUENCE [LARGE SCALE GENOMIC DNA]</scope>
    <source>
        <strain evidence="3">cv. Menghai</strain>
        <tissue evidence="2">Leaf</tissue>
    </source>
</reference>
<name>A0A6G1CAK4_9ORYZ</name>
<dbReference type="AlphaFoldDB" id="A0A6G1CAK4"/>
<comment type="caution">
    <text evidence="2">The sequence shown here is derived from an EMBL/GenBank/DDBJ whole genome shotgun (WGS) entry which is preliminary data.</text>
</comment>
<evidence type="ECO:0000313" key="3">
    <source>
        <dbReference type="Proteomes" id="UP000479710"/>
    </source>
</evidence>
<protein>
    <submittedName>
        <fullName evidence="2">Uncharacterized protein</fullName>
    </submittedName>
</protein>
<dbReference type="EMBL" id="SPHZ02000010">
    <property type="protein sequence ID" value="KAF0897508.1"/>
    <property type="molecule type" value="Genomic_DNA"/>
</dbReference>
<evidence type="ECO:0000256" key="1">
    <source>
        <dbReference type="SAM" id="MobiDB-lite"/>
    </source>
</evidence>
<proteinExistence type="predicted"/>
<evidence type="ECO:0000313" key="2">
    <source>
        <dbReference type="EMBL" id="KAF0897508.1"/>
    </source>
</evidence>
<accession>A0A6G1CAK4</accession>
<sequence>MGPSGRVRGSRVARAQGAEPNTVAASRYKERLADDLLAAQVAREYVEVTRAERSRGPIHSSGSYNGF</sequence>
<dbReference type="Proteomes" id="UP000479710">
    <property type="component" value="Unassembled WGS sequence"/>
</dbReference>
<feature type="region of interest" description="Disordered" evidence="1">
    <location>
        <begin position="1"/>
        <end position="23"/>
    </location>
</feature>